<dbReference type="GO" id="GO:0016020">
    <property type="term" value="C:membrane"/>
    <property type="evidence" value="ECO:0007669"/>
    <property type="project" value="InterPro"/>
</dbReference>
<dbReference type="AlphaFoldDB" id="A0A1J5R1R3"/>
<dbReference type="GO" id="GO:0120010">
    <property type="term" value="P:intermembrane phospholipid transfer"/>
    <property type="evidence" value="ECO:0007669"/>
    <property type="project" value="TreeGrafter"/>
</dbReference>
<protein>
    <submittedName>
        <fullName evidence="2">Putative phospholipid-binding lipoprotein MlaA</fullName>
    </submittedName>
</protein>
<dbReference type="PRINTS" id="PR01805">
    <property type="entry name" value="VACJLIPOPROT"/>
</dbReference>
<comment type="caution">
    <text evidence="2">The sequence shown here is derived from an EMBL/GenBank/DDBJ whole genome shotgun (WGS) entry which is preliminary data.</text>
</comment>
<dbReference type="Pfam" id="PF04333">
    <property type="entry name" value="MlaA"/>
    <property type="match status" value="1"/>
</dbReference>
<keyword evidence="2" id="KW-0449">Lipoprotein</keyword>
<evidence type="ECO:0000256" key="1">
    <source>
        <dbReference type="ARBA" id="ARBA00022729"/>
    </source>
</evidence>
<dbReference type="PANTHER" id="PTHR30035">
    <property type="entry name" value="LIPOPROTEIN VACJ-RELATED"/>
    <property type="match status" value="1"/>
</dbReference>
<accession>A0A1J5R1R3</accession>
<sequence length="245" mass="26437">MVDTLRWRSCLLGAVLLLGGCASAPHSPDPHDPLQGYNRAMFGFNEKVDKAVTRPLAVAYKNVTPTPLRRGIGNFFGNLGDAWSAVNDLLQLHVGYAANDLLRVEVNTFFGIGGTIDIASEMGLYRHPNDFGLTLARYGVASGPYFVLPVLGPSTIRDSGGAVVDDYLYAPLPRLTSDVALRNSATALNLVQHRASLLATTDLLESIAIDPYVFTRDAYLQRRDTRAHAVRSIGVLTPPDDAGGE</sequence>
<dbReference type="PANTHER" id="PTHR30035:SF3">
    <property type="entry name" value="INTERMEMBRANE PHOSPHOLIPID TRANSPORT SYSTEM LIPOPROTEIN MLAA"/>
    <property type="match status" value="1"/>
</dbReference>
<dbReference type="EMBL" id="MLJW01000332">
    <property type="protein sequence ID" value="OIQ89402.1"/>
    <property type="molecule type" value="Genomic_DNA"/>
</dbReference>
<proteinExistence type="predicted"/>
<dbReference type="PROSITE" id="PS51257">
    <property type="entry name" value="PROKAR_LIPOPROTEIN"/>
    <property type="match status" value="1"/>
</dbReference>
<keyword evidence="1" id="KW-0732">Signal</keyword>
<gene>
    <name evidence="2" type="primary">mlaA_9</name>
    <name evidence="2" type="ORF">GALL_287240</name>
</gene>
<organism evidence="2">
    <name type="scientific">mine drainage metagenome</name>
    <dbReference type="NCBI Taxonomy" id="410659"/>
    <lineage>
        <taxon>unclassified sequences</taxon>
        <taxon>metagenomes</taxon>
        <taxon>ecological metagenomes</taxon>
    </lineage>
</organism>
<evidence type="ECO:0000313" key="2">
    <source>
        <dbReference type="EMBL" id="OIQ89402.1"/>
    </source>
</evidence>
<reference evidence="2" key="1">
    <citation type="submission" date="2016-10" db="EMBL/GenBank/DDBJ databases">
        <title>Sequence of Gallionella enrichment culture.</title>
        <authorList>
            <person name="Poehlein A."/>
            <person name="Muehling M."/>
            <person name="Daniel R."/>
        </authorList>
    </citation>
    <scope>NUCLEOTIDE SEQUENCE</scope>
</reference>
<name>A0A1J5R1R3_9ZZZZ</name>
<dbReference type="InterPro" id="IPR007428">
    <property type="entry name" value="MlaA"/>
</dbReference>